<protein>
    <submittedName>
        <fullName evidence="2">AzlD domain-containing protein</fullName>
    </submittedName>
</protein>
<dbReference type="Proteomes" id="UP000619079">
    <property type="component" value="Unassembled WGS sequence"/>
</dbReference>
<feature type="transmembrane region" description="Helical" evidence="1">
    <location>
        <begin position="95"/>
        <end position="113"/>
    </location>
</feature>
<dbReference type="Pfam" id="PF05437">
    <property type="entry name" value="AzlD"/>
    <property type="match status" value="1"/>
</dbReference>
<accession>A0A8J7LVS5</accession>
<keyword evidence="1" id="KW-0472">Membrane</keyword>
<comment type="caution">
    <text evidence="2">The sequence shown here is derived from an EMBL/GenBank/DDBJ whole genome shotgun (WGS) entry which is preliminary data.</text>
</comment>
<keyword evidence="3" id="KW-1185">Reference proteome</keyword>
<evidence type="ECO:0000313" key="3">
    <source>
        <dbReference type="Proteomes" id="UP000619079"/>
    </source>
</evidence>
<reference evidence="2" key="1">
    <citation type="submission" date="2020-12" db="EMBL/GenBank/DDBJ databases">
        <title>Sedimentitalea sp. nov., isolated from sand in Incheon.</title>
        <authorList>
            <person name="Kim W."/>
        </authorList>
    </citation>
    <scope>NUCLEOTIDE SEQUENCE</scope>
    <source>
        <strain evidence="2">CAU 1593</strain>
    </source>
</reference>
<keyword evidence="1" id="KW-0812">Transmembrane</keyword>
<gene>
    <name evidence="2" type="ORF">JF290_07000</name>
</gene>
<sequence>MTETVQAFDQATLWTVIAGLAIGSFALRFVFIGLVGNRAMPTWLLRHLRYTAVAILPALVTPLVIWPAATGGEPDAARMAAAGMTLAVGLLTRNVVAAIFSGAVTLFGLLYLLG</sequence>
<dbReference type="RefSeq" id="WP_199024128.1">
    <property type="nucleotide sequence ID" value="NZ_JAELVR010000004.1"/>
</dbReference>
<keyword evidence="1" id="KW-1133">Transmembrane helix</keyword>
<proteinExistence type="predicted"/>
<organism evidence="2 3">
    <name type="scientific">Sedimentitalea arenosa</name>
    <dbReference type="NCBI Taxonomy" id="2798803"/>
    <lineage>
        <taxon>Bacteria</taxon>
        <taxon>Pseudomonadati</taxon>
        <taxon>Pseudomonadota</taxon>
        <taxon>Alphaproteobacteria</taxon>
        <taxon>Rhodobacterales</taxon>
        <taxon>Paracoccaceae</taxon>
        <taxon>Sedimentitalea</taxon>
    </lineage>
</organism>
<evidence type="ECO:0000256" key="1">
    <source>
        <dbReference type="SAM" id="Phobius"/>
    </source>
</evidence>
<dbReference type="AlphaFoldDB" id="A0A8J7LVS5"/>
<evidence type="ECO:0000313" key="2">
    <source>
        <dbReference type="EMBL" id="MBJ6371271.1"/>
    </source>
</evidence>
<dbReference type="InterPro" id="IPR008407">
    <property type="entry name" value="Brnchd-chn_aa_trnsp_AzlD"/>
</dbReference>
<feature type="transmembrane region" description="Helical" evidence="1">
    <location>
        <begin position="48"/>
        <end position="69"/>
    </location>
</feature>
<feature type="transmembrane region" description="Helical" evidence="1">
    <location>
        <begin position="12"/>
        <end position="36"/>
    </location>
</feature>
<name>A0A8J7LVS5_9RHOB</name>
<dbReference type="EMBL" id="JAELVR010000004">
    <property type="protein sequence ID" value="MBJ6371271.1"/>
    <property type="molecule type" value="Genomic_DNA"/>
</dbReference>